<evidence type="ECO:0000313" key="3">
    <source>
        <dbReference type="Proteomes" id="UP001367508"/>
    </source>
</evidence>
<gene>
    <name evidence="2" type="ORF">VNO77_12447</name>
</gene>
<evidence type="ECO:0000256" key="1">
    <source>
        <dbReference type="SAM" id="MobiDB-lite"/>
    </source>
</evidence>
<protein>
    <submittedName>
        <fullName evidence="2">Uncharacterized protein</fullName>
    </submittedName>
</protein>
<evidence type="ECO:0000313" key="2">
    <source>
        <dbReference type="EMBL" id="KAK7343592.1"/>
    </source>
</evidence>
<reference evidence="2 3" key="1">
    <citation type="submission" date="2024-01" db="EMBL/GenBank/DDBJ databases">
        <title>The genomes of 5 underutilized Papilionoideae crops provide insights into root nodulation and disease resistanc.</title>
        <authorList>
            <person name="Jiang F."/>
        </authorList>
    </citation>
    <scope>NUCLEOTIDE SEQUENCE [LARGE SCALE GENOMIC DNA]</scope>
    <source>
        <strain evidence="2">LVBAO_FW01</strain>
        <tissue evidence="2">Leaves</tissue>
    </source>
</reference>
<keyword evidence="3" id="KW-1185">Reference proteome</keyword>
<feature type="compositionally biased region" description="Basic and acidic residues" evidence="1">
    <location>
        <begin position="53"/>
        <end position="66"/>
    </location>
</feature>
<name>A0AAN9QQ09_CANGL</name>
<feature type="region of interest" description="Disordered" evidence="1">
    <location>
        <begin position="53"/>
        <end position="75"/>
    </location>
</feature>
<proteinExistence type="predicted"/>
<dbReference type="AlphaFoldDB" id="A0AAN9QQ09"/>
<accession>A0AAN9QQ09</accession>
<sequence length="88" mass="10193">METTLTGGTNGVKSSNEMRMELTLRDDKSTRILFETGINCRFDIKHYLDLNYRKKREQNQNRDNPDNKPITKKGLYIPQAGSYSLHSV</sequence>
<comment type="caution">
    <text evidence="2">The sequence shown here is derived from an EMBL/GenBank/DDBJ whole genome shotgun (WGS) entry which is preliminary data.</text>
</comment>
<dbReference type="EMBL" id="JAYMYQ010000003">
    <property type="protein sequence ID" value="KAK7343592.1"/>
    <property type="molecule type" value="Genomic_DNA"/>
</dbReference>
<dbReference type="Proteomes" id="UP001367508">
    <property type="component" value="Unassembled WGS sequence"/>
</dbReference>
<organism evidence="2 3">
    <name type="scientific">Canavalia gladiata</name>
    <name type="common">Sword bean</name>
    <name type="synonym">Dolichos gladiatus</name>
    <dbReference type="NCBI Taxonomy" id="3824"/>
    <lineage>
        <taxon>Eukaryota</taxon>
        <taxon>Viridiplantae</taxon>
        <taxon>Streptophyta</taxon>
        <taxon>Embryophyta</taxon>
        <taxon>Tracheophyta</taxon>
        <taxon>Spermatophyta</taxon>
        <taxon>Magnoliopsida</taxon>
        <taxon>eudicotyledons</taxon>
        <taxon>Gunneridae</taxon>
        <taxon>Pentapetalae</taxon>
        <taxon>rosids</taxon>
        <taxon>fabids</taxon>
        <taxon>Fabales</taxon>
        <taxon>Fabaceae</taxon>
        <taxon>Papilionoideae</taxon>
        <taxon>50 kb inversion clade</taxon>
        <taxon>NPAAA clade</taxon>
        <taxon>indigoferoid/millettioid clade</taxon>
        <taxon>Phaseoleae</taxon>
        <taxon>Canavalia</taxon>
    </lineage>
</organism>